<keyword evidence="6" id="KW-0832">Ubl conjugation</keyword>
<keyword evidence="9" id="KW-0539">Nucleus</keyword>
<feature type="region of interest" description="Disordered" evidence="10">
    <location>
        <begin position="227"/>
        <end position="260"/>
    </location>
</feature>
<keyword evidence="13" id="KW-1185">Reference proteome</keyword>
<feature type="compositionally biased region" description="Basic and acidic residues" evidence="10">
    <location>
        <begin position="19"/>
        <end position="32"/>
    </location>
</feature>
<dbReference type="EMBL" id="JABTTQ020001676">
    <property type="protein sequence ID" value="KAK6129027.1"/>
    <property type="molecule type" value="Genomic_DNA"/>
</dbReference>
<evidence type="ECO:0000259" key="11">
    <source>
        <dbReference type="Pfam" id="PF10497"/>
    </source>
</evidence>
<gene>
    <name evidence="12" type="ORF">DH2020_037224</name>
</gene>
<evidence type="ECO:0000256" key="4">
    <source>
        <dbReference type="ARBA" id="ARBA00022499"/>
    </source>
</evidence>
<dbReference type="Pfam" id="PF10497">
    <property type="entry name" value="zf-4CXXC_R1"/>
    <property type="match status" value="1"/>
</dbReference>
<feature type="region of interest" description="Disordered" evidence="10">
    <location>
        <begin position="303"/>
        <end position="344"/>
    </location>
</feature>
<dbReference type="Proteomes" id="UP001318860">
    <property type="component" value="Unassembled WGS sequence"/>
</dbReference>
<comment type="subcellular location">
    <subcellularLocation>
        <location evidence="2">Cytoplasm</location>
    </subcellularLocation>
    <subcellularLocation>
        <location evidence="1">Nucleus</location>
    </subcellularLocation>
</comment>
<evidence type="ECO:0000313" key="13">
    <source>
        <dbReference type="Proteomes" id="UP001318860"/>
    </source>
</evidence>
<evidence type="ECO:0000256" key="10">
    <source>
        <dbReference type="SAM" id="MobiDB-lite"/>
    </source>
</evidence>
<evidence type="ECO:0000256" key="3">
    <source>
        <dbReference type="ARBA" id="ARBA00022490"/>
    </source>
</evidence>
<evidence type="ECO:0000256" key="8">
    <source>
        <dbReference type="ARBA" id="ARBA00023163"/>
    </source>
</evidence>
<protein>
    <recommendedName>
        <fullName evidence="11">Zinc-finger domain-containing protein</fullName>
    </recommendedName>
</protein>
<feature type="domain" description="Zinc-finger" evidence="11">
    <location>
        <begin position="144"/>
        <end position="195"/>
    </location>
</feature>
<keyword evidence="5" id="KW-0597">Phosphoprotein</keyword>
<evidence type="ECO:0000256" key="6">
    <source>
        <dbReference type="ARBA" id="ARBA00022843"/>
    </source>
</evidence>
<evidence type="ECO:0000256" key="7">
    <source>
        <dbReference type="ARBA" id="ARBA00023015"/>
    </source>
</evidence>
<dbReference type="PANTHER" id="PTHR31169">
    <property type="entry name" value="OS05G0300700 PROTEIN"/>
    <property type="match status" value="1"/>
</dbReference>
<comment type="caution">
    <text evidence="12">The sequence shown here is derived from an EMBL/GenBank/DDBJ whole genome shotgun (WGS) entry which is preliminary data.</text>
</comment>
<keyword evidence="4" id="KW-1017">Isopeptide bond</keyword>
<proteinExistence type="predicted"/>
<keyword evidence="8" id="KW-0804">Transcription</keyword>
<sequence>MVNMSSVAPETIDNPGEQQKQEAMEKEDAKISEYELTREERIKENRERMQKLGIFDLSLKLKDLKPTPKRAYHRKTPLDQSPLPPSGPVRRSSRLQNSTPVSYCEVPMAKKENSLNDDDFRREEGSKPKFTPMNMKNCWIWGECAQANENPNWICPVCRGICNCSLCRQAKGWPPTGMLYRKISSLGYKSVAHYLIQTRRASTDSDKNVRTQVPISAKRSLPFSDIEVTKEEDDFSKPSIEPSNTEESGDHKIGEPEKSANVYDKDKKADYLVEDELDKSCINLKTVTEMKTTMEPLNDKDLMPETLERDDGNEIKKEKNILDNGNIVEPEISPKSTKKSVHENYSKITDVDSIASRLKVRRRA</sequence>
<feature type="region of interest" description="Disordered" evidence="10">
    <location>
        <begin position="1"/>
        <end position="32"/>
    </location>
</feature>
<evidence type="ECO:0000256" key="9">
    <source>
        <dbReference type="ARBA" id="ARBA00023242"/>
    </source>
</evidence>
<name>A0ABR0V4K0_REHGL</name>
<feature type="region of interest" description="Disordered" evidence="10">
    <location>
        <begin position="66"/>
        <end position="99"/>
    </location>
</feature>
<dbReference type="InterPro" id="IPR018866">
    <property type="entry name" value="Znf-4CXXC_R1"/>
</dbReference>
<keyword evidence="7" id="KW-0805">Transcription regulation</keyword>
<evidence type="ECO:0000256" key="2">
    <source>
        <dbReference type="ARBA" id="ARBA00004496"/>
    </source>
</evidence>
<keyword evidence="3" id="KW-0963">Cytoplasm</keyword>
<evidence type="ECO:0000256" key="1">
    <source>
        <dbReference type="ARBA" id="ARBA00004123"/>
    </source>
</evidence>
<evidence type="ECO:0000256" key="5">
    <source>
        <dbReference type="ARBA" id="ARBA00022553"/>
    </source>
</evidence>
<organism evidence="12 13">
    <name type="scientific">Rehmannia glutinosa</name>
    <name type="common">Chinese foxglove</name>
    <dbReference type="NCBI Taxonomy" id="99300"/>
    <lineage>
        <taxon>Eukaryota</taxon>
        <taxon>Viridiplantae</taxon>
        <taxon>Streptophyta</taxon>
        <taxon>Embryophyta</taxon>
        <taxon>Tracheophyta</taxon>
        <taxon>Spermatophyta</taxon>
        <taxon>Magnoliopsida</taxon>
        <taxon>eudicotyledons</taxon>
        <taxon>Gunneridae</taxon>
        <taxon>Pentapetalae</taxon>
        <taxon>asterids</taxon>
        <taxon>lamiids</taxon>
        <taxon>Lamiales</taxon>
        <taxon>Orobanchaceae</taxon>
        <taxon>Rehmannieae</taxon>
        <taxon>Rehmannia</taxon>
    </lineage>
</organism>
<dbReference type="InterPro" id="IPR040221">
    <property type="entry name" value="CDCA7/CDA7L"/>
</dbReference>
<reference evidence="12 13" key="1">
    <citation type="journal article" date="2021" name="Comput. Struct. Biotechnol. J.">
        <title>De novo genome assembly of the potent medicinal plant Rehmannia glutinosa using nanopore technology.</title>
        <authorList>
            <person name="Ma L."/>
            <person name="Dong C."/>
            <person name="Song C."/>
            <person name="Wang X."/>
            <person name="Zheng X."/>
            <person name="Niu Y."/>
            <person name="Chen S."/>
            <person name="Feng W."/>
        </authorList>
    </citation>
    <scope>NUCLEOTIDE SEQUENCE [LARGE SCALE GENOMIC DNA]</scope>
    <source>
        <strain evidence="12">DH-2019</strain>
    </source>
</reference>
<evidence type="ECO:0000313" key="12">
    <source>
        <dbReference type="EMBL" id="KAK6129027.1"/>
    </source>
</evidence>
<feature type="compositionally biased region" description="Basic and acidic residues" evidence="10">
    <location>
        <begin position="303"/>
        <end position="321"/>
    </location>
</feature>
<feature type="compositionally biased region" description="Basic and acidic residues" evidence="10">
    <location>
        <begin position="248"/>
        <end position="260"/>
    </location>
</feature>
<accession>A0ABR0V4K0</accession>
<dbReference type="PANTHER" id="PTHR31169:SF23">
    <property type="entry name" value="OS03G0572250 PROTEIN"/>
    <property type="match status" value="1"/>
</dbReference>